<accession>A0AAF0U363</accession>
<organism evidence="1 2">
    <name type="scientific">Solanum verrucosum</name>
    <dbReference type="NCBI Taxonomy" id="315347"/>
    <lineage>
        <taxon>Eukaryota</taxon>
        <taxon>Viridiplantae</taxon>
        <taxon>Streptophyta</taxon>
        <taxon>Embryophyta</taxon>
        <taxon>Tracheophyta</taxon>
        <taxon>Spermatophyta</taxon>
        <taxon>Magnoliopsida</taxon>
        <taxon>eudicotyledons</taxon>
        <taxon>Gunneridae</taxon>
        <taxon>Pentapetalae</taxon>
        <taxon>asterids</taxon>
        <taxon>lamiids</taxon>
        <taxon>Solanales</taxon>
        <taxon>Solanaceae</taxon>
        <taxon>Solanoideae</taxon>
        <taxon>Solaneae</taxon>
        <taxon>Solanum</taxon>
    </lineage>
</organism>
<proteinExistence type="predicted"/>
<dbReference type="Proteomes" id="UP001234989">
    <property type="component" value="Chromosome 7"/>
</dbReference>
<dbReference type="AlphaFoldDB" id="A0AAF0U363"/>
<sequence>MAKMVTQFDLLSKHVMGGGTKSVNVVGTNIGQCDVKFEALYNEEVQYLGNQVGGSHNNYQWTLT</sequence>
<protein>
    <submittedName>
        <fullName evidence="1">Uncharacterized protein</fullName>
    </submittedName>
</protein>
<dbReference type="EMBL" id="CP133618">
    <property type="protein sequence ID" value="WMV38399.1"/>
    <property type="molecule type" value="Genomic_DNA"/>
</dbReference>
<keyword evidence="2" id="KW-1185">Reference proteome</keyword>
<reference evidence="1" key="1">
    <citation type="submission" date="2023-08" db="EMBL/GenBank/DDBJ databases">
        <title>A de novo genome assembly of Solanum verrucosum Schlechtendal, a Mexican diploid species geographically isolated from the other diploid A-genome species in potato relatives.</title>
        <authorList>
            <person name="Hosaka K."/>
        </authorList>
    </citation>
    <scope>NUCLEOTIDE SEQUENCE</scope>
    <source>
        <tissue evidence="1">Young leaves</tissue>
    </source>
</reference>
<name>A0AAF0U363_SOLVR</name>
<gene>
    <name evidence="1" type="ORF">MTR67_031784</name>
</gene>
<evidence type="ECO:0000313" key="2">
    <source>
        <dbReference type="Proteomes" id="UP001234989"/>
    </source>
</evidence>
<evidence type="ECO:0000313" key="1">
    <source>
        <dbReference type="EMBL" id="WMV38399.1"/>
    </source>
</evidence>